<dbReference type="HAMAP" id="MF_00149">
    <property type="entry name" value="DNA_mis_repair"/>
    <property type="match status" value="1"/>
</dbReference>
<dbReference type="Pfam" id="PF08676">
    <property type="entry name" value="MutL_C"/>
    <property type="match status" value="1"/>
</dbReference>
<comment type="function">
    <text evidence="5">This protein is involved in the repair of mismatches in DNA. It is required for dam-dependent methyl-directed DNA mismatch repair. May act as a 'molecular matchmaker', a protein that promotes the formation of a stable complex between two or more DNA-binding proteins in an ATP-dependent manner without itself being part of a final effector complex.</text>
</comment>
<dbReference type="KEGG" id="ntt:TAO_1705"/>
<dbReference type="Proteomes" id="UP000243679">
    <property type="component" value="Chromosome"/>
</dbReference>
<dbReference type="SUPFAM" id="SSF55874">
    <property type="entry name" value="ATPase domain of HSP90 chaperone/DNA topoisomerase II/histidine kinase"/>
    <property type="match status" value="1"/>
</dbReference>
<dbReference type="InterPro" id="IPR002099">
    <property type="entry name" value="MutL/Mlh/PMS"/>
</dbReference>
<evidence type="ECO:0000313" key="8">
    <source>
        <dbReference type="EMBL" id="BAW81075.1"/>
    </source>
</evidence>
<dbReference type="InterPro" id="IPR020568">
    <property type="entry name" value="Ribosomal_Su5_D2-typ_SF"/>
</dbReference>
<dbReference type="Gene3D" id="3.30.230.10">
    <property type="match status" value="1"/>
</dbReference>
<organism evidence="8 9">
    <name type="scientific">Candidatus Nitrosoglobus terrae</name>
    <dbReference type="NCBI Taxonomy" id="1630141"/>
    <lineage>
        <taxon>Bacteria</taxon>
        <taxon>Pseudomonadati</taxon>
        <taxon>Pseudomonadota</taxon>
        <taxon>Gammaproteobacteria</taxon>
        <taxon>Chromatiales</taxon>
        <taxon>Chromatiaceae</taxon>
        <taxon>Candidatus Nitrosoglobus</taxon>
    </lineage>
</organism>
<keyword evidence="9" id="KW-1185">Reference proteome</keyword>
<evidence type="ECO:0000259" key="6">
    <source>
        <dbReference type="SMART" id="SM00853"/>
    </source>
</evidence>
<evidence type="ECO:0000313" key="9">
    <source>
        <dbReference type="Proteomes" id="UP000243679"/>
    </source>
</evidence>
<dbReference type="InterPro" id="IPR038973">
    <property type="entry name" value="MutL/Mlh/Pms-like"/>
</dbReference>
<dbReference type="GO" id="GO:0032300">
    <property type="term" value="C:mismatch repair complex"/>
    <property type="evidence" value="ECO:0007669"/>
    <property type="project" value="InterPro"/>
</dbReference>
<dbReference type="CDD" id="cd03482">
    <property type="entry name" value="MutL_Trans_MutL"/>
    <property type="match status" value="1"/>
</dbReference>
<keyword evidence="4 5" id="KW-0234">DNA repair</keyword>
<dbReference type="InterPro" id="IPR014721">
    <property type="entry name" value="Ribsml_uS5_D2-typ_fold_subgr"/>
</dbReference>
<dbReference type="InterPro" id="IPR013507">
    <property type="entry name" value="DNA_mismatch_S5_2-like"/>
</dbReference>
<protein>
    <recommendedName>
        <fullName evidence="2 5">DNA mismatch repair protein MutL</fullName>
    </recommendedName>
</protein>
<dbReference type="InterPro" id="IPR037198">
    <property type="entry name" value="MutL_C_sf"/>
</dbReference>
<dbReference type="InterPro" id="IPR020667">
    <property type="entry name" value="DNA_mismatch_repair_MutL"/>
</dbReference>
<evidence type="ECO:0000256" key="1">
    <source>
        <dbReference type="ARBA" id="ARBA00006082"/>
    </source>
</evidence>
<gene>
    <name evidence="5" type="primary">mutL</name>
    <name evidence="8" type="ORF">TAO_1705</name>
</gene>
<dbReference type="GO" id="GO:0006298">
    <property type="term" value="P:mismatch repair"/>
    <property type="evidence" value="ECO:0007669"/>
    <property type="project" value="UniProtKB-UniRule"/>
</dbReference>
<dbReference type="NCBIfam" id="TIGR00585">
    <property type="entry name" value="mutl"/>
    <property type="match status" value="1"/>
</dbReference>
<reference evidence="8 9" key="1">
    <citation type="journal article" date="2017" name="ISME J.">
        <title>An acid-tolerant ammonia-oxidizing ?-proteobacterium from soil.</title>
        <authorList>
            <person name="Hayatsu M."/>
            <person name="Tago K."/>
            <person name="Uchiyama I."/>
            <person name="Toyoda A."/>
            <person name="Wang Y."/>
            <person name="Shimomura Y."/>
            <person name="Okubo T."/>
            <person name="Kurisu F."/>
            <person name="Hirono Y."/>
            <person name="Nonaka K."/>
            <person name="Akiyama H."/>
            <person name="Itoh T."/>
            <person name="Takami H."/>
        </authorList>
    </citation>
    <scope>NUCLEOTIDE SEQUENCE [LARGE SCALE GENOMIC DNA]</scope>
    <source>
        <strain evidence="8 9">TAO100</strain>
    </source>
</reference>
<dbReference type="SMART" id="SM00853">
    <property type="entry name" value="MutL_C"/>
    <property type="match status" value="1"/>
</dbReference>
<dbReference type="GO" id="GO:0005524">
    <property type="term" value="F:ATP binding"/>
    <property type="evidence" value="ECO:0007669"/>
    <property type="project" value="InterPro"/>
</dbReference>
<sequence>MTTPTVPRIQRLSPALASQIAAGEVVERPASVLKELIENSLDAGAQHIEIESEAGGIGLIRIRDDGYGIHPEDLSLALSSRATSKIHRAEELLAITTLGFRGEALASIQAVSRLSLSSRIVDANHGWRIQENRSPQPIAHPVGTTVEVRDLFYNTPARRRFLREEKTEFIRLKSTLTRLALSHFNVGFRANYNGRPLLALPAHHCPAERLKRVAAVYGQGFVANSLYVEQEQDELRLWGWIGNPAFSCGHNNLQYFYTNHRMVRDRLLTQAARQAYGNRLPQGRHPAYLLYLELPPNQLDVNAHPTKNELRFRQARQVHSFIVRTLIEVLKQPELQGQSWLPVSLLQSSRYPNLKEKPAKTTHTIAEHLTPYHTQPLKKHVPEATEDNDPLLGQAQTLVLNRYLLAENKTGLILVDTYMAKAHLTQTRLQIAYANDNITQQPLLFPLTLNVLASQAEWVELHGSKLLELGFGLYRLGPELLILREAPTQLKGLNFKSFLHALLLQLTTQPQKPLELAFIREGIINLIGSHLAPSTPPLSLPEMNALLRDLEHFYQHTSTLNRKLPWREFPKDQIEAWFSSPHDQNT</sequence>
<comment type="similarity">
    <text evidence="1 5">Belongs to the DNA mismatch repair MutL/HexB family.</text>
</comment>
<dbReference type="Pfam" id="PF01119">
    <property type="entry name" value="DNA_mis_repair"/>
    <property type="match status" value="1"/>
</dbReference>
<dbReference type="PROSITE" id="PS00058">
    <property type="entry name" value="DNA_MISMATCH_REPAIR_1"/>
    <property type="match status" value="1"/>
</dbReference>
<dbReference type="SMART" id="SM01340">
    <property type="entry name" value="DNA_mis_repair"/>
    <property type="match status" value="1"/>
</dbReference>
<proteinExistence type="inferred from homology"/>
<dbReference type="InterPro" id="IPR042120">
    <property type="entry name" value="MutL_C_dimsub"/>
</dbReference>
<evidence type="ECO:0000256" key="2">
    <source>
        <dbReference type="ARBA" id="ARBA00021975"/>
    </source>
</evidence>
<evidence type="ECO:0000259" key="7">
    <source>
        <dbReference type="SMART" id="SM01340"/>
    </source>
</evidence>
<evidence type="ECO:0000256" key="4">
    <source>
        <dbReference type="ARBA" id="ARBA00023204"/>
    </source>
</evidence>
<dbReference type="SUPFAM" id="SSF54211">
    <property type="entry name" value="Ribosomal protein S5 domain 2-like"/>
    <property type="match status" value="1"/>
</dbReference>
<dbReference type="GO" id="GO:0016887">
    <property type="term" value="F:ATP hydrolysis activity"/>
    <property type="evidence" value="ECO:0007669"/>
    <property type="project" value="InterPro"/>
</dbReference>
<dbReference type="Gene3D" id="3.30.1540.20">
    <property type="entry name" value="MutL, C-terminal domain, dimerisation subdomain"/>
    <property type="match status" value="1"/>
</dbReference>
<name>A0A1Q2SPI6_9GAMM</name>
<dbReference type="PANTHER" id="PTHR10073:SF12">
    <property type="entry name" value="DNA MISMATCH REPAIR PROTEIN MLH1"/>
    <property type="match status" value="1"/>
</dbReference>
<dbReference type="OrthoDB" id="9763467at2"/>
<dbReference type="InterPro" id="IPR014762">
    <property type="entry name" value="DNA_mismatch_repair_CS"/>
</dbReference>
<dbReference type="InterPro" id="IPR014790">
    <property type="entry name" value="MutL_C"/>
</dbReference>
<dbReference type="Pfam" id="PF13589">
    <property type="entry name" value="HATPase_c_3"/>
    <property type="match status" value="1"/>
</dbReference>
<dbReference type="EMBL" id="AP014836">
    <property type="protein sequence ID" value="BAW81075.1"/>
    <property type="molecule type" value="Genomic_DNA"/>
</dbReference>
<dbReference type="Gene3D" id="3.30.1370.100">
    <property type="entry name" value="MutL, C-terminal domain, regulatory subdomain"/>
    <property type="match status" value="1"/>
</dbReference>
<dbReference type="PANTHER" id="PTHR10073">
    <property type="entry name" value="DNA MISMATCH REPAIR PROTEIN MLH, PMS, MUTL"/>
    <property type="match status" value="1"/>
</dbReference>
<dbReference type="GO" id="GO:0030983">
    <property type="term" value="F:mismatched DNA binding"/>
    <property type="evidence" value="ECO:0007669"/>
    <property type="project" value="InterPro"/>
</dbReference>
<accession>A0A1Q2SPI6</accession>
<feature type="domain" description="MutL C-terminal dimerisation" evidence="6">
    <location>
        <begin position="395"/>
        <end position="531"/>
    </location>
</feature>
<dbReference type="SUPFAM" id="SSF118116">
    <property type="entry name" value="DNA mismatch repair protein MutL"/>
    <property type="match status" value="1"/>
</dbReference>
<dbReference type="InterPro" id="IPR036890">
    <property type="entry name" value="HATPase_C_sf"/>
</dbReference>
<feature type="domain" description="DNA mismatch repair protein S5" evidence="7">
    <location>
        <begin position="213"/>
        <end position="331"/>
    </location>
</feature>
<keyword evidence="3 5" id="KW-0227">DNA damage</keyword>
<evidence type="ECO:0000256" key="5">
    <source>
        <dbReference type="HAMAP-Rule" id="MF_00149"/>
    </source>
</evidence>
<evidence type="ECO:0000256" key="3">
    <source>
        <dbReference type="ARBA" id="ARBA00022763"/>
    </source>
</evidence>
<dbReference type="FunFam" id="3.30.565.10:FF:000003">
    <property type="entry name" value="DNA mismatch repair endonuclease MutL"/>
    <property type="match status" value="1"/>
</dbReference>
<dbReference type="Gene3D" id="3.30.565.10">
    <property type="entry name" value="Histidine kinase-like ATPase, C-terminal domain"/>
    <property type="match status" value="1"/>
</dbReference>
<dbReference type="InterPro" id="IPR042121">
    <property type="entry name" value="MutL_C_regsub"/>
</dbReference>
<dbReference type="AlphaFoldDB" id="A0A1Q2SPI6"/>
<dbReference type="CDD" id="cd16926">
    <property type="entry name" value="HATPase_MutL-MLH-PMS-like"/>
    <property type="match status" value="1"/>
</dbReference>
<dbReference type="GO" id="GO:0140664">
    <property type="term" value="F:ATP-dependent DNA damage sensor activity"/>
    <property type="evidence" value="ECO:0007669"/>
    <property type="project" value="InterPro"/>
</dbReference>